<protein>
    <submittedName>
        <fullName evidence="2">SPOR domain-containing protein</fullName>
    </submittedName>
</protein>
<organism evidence="2 3">
    <name type="scientific">Flavobacterium nakdongensis</name>
    <dbReference type="NCBI Taxonomy" id="3073563"/>
    <lineage>
        <taxon>Bacteria</taxon>
        <taxon>Pseudomonadati</taxon>
        <taxon>Bacteroidota</taxon>
        <taxon>Flavobacteriia</taxon>
        <taxon>Flavobacteriales</taxon>
        <taxon>Flavobacteriaceae</taxon>
        <taxon>Flavobacterium</taxon>
    </lineage>
</organism>
<feature type="domain" description="SPOR" evidence="1">
    <location>
        <begin position="56"/>
        <end position="125"/>
    </location>
</feature>
<evidence type="ECO:0000313" key="2">
    <source>
        <dbReference type="EMBL" id="WMW77659.1"/>
    </source>
</evidence>
<dbReference type="RefSeq" id="WP_309531995.1">
    <property type="nucleotide sequence ID" value="NZ_CP133721.1"/>
</dbReference>
<dbReference type="EMBL" id="CP133721">
    <property type="protein sequence ID" value="WMW77659.1"/>
    <property type="molecule type" value="Genomic_DNA"/>
</dbReference>
<evidence type="ECO:0000313" key="3">
    <source>
        <dbReference type="Proteomes" id="UP001180481"/>
    </source>
</evidence>
<proteinExistence type="predicted"/>
<name>A0ABY9RA33_9FLAO</name>
<reference evidence="2" key="1">
    <citation type="submission" date="2023-09" db="EMBL/GenBank/DDBJ databases">
        <title>Flavobacterium sp. 20NA77.7 isolated from freshwater.</title>
        <authorList>
            <person name="Le V."/>
            <person name="Ko S.-R."/>
            <person name="Ahn C.-Y."/>
            <person name="Oh H.-M."/>
        </authorList>
    </citation>
    <scope>NUCLEOTIDE SEQUENCE</scope>
    <source>
        <strain evidence="2">20NA77.7</strain>
    </source>
</reference>
<dbReference type="Pfam" id="PF05036">
    <property type="entry name" value="SPOR"/>
    <property type="match status" value="1"/>
</dbReference>
<evidence type="ECO:0000259" key="1">
    <source>
        <dbReference type="Pfam" id="PF05036"/>
    </source>
</evidence>
<accession>A0ABY9RA33</accession>
<sequence length="130" mass="15050">MKTLKNNVQFLLVLTTILIWQNIFSMKRLFSFQQDPKVEQLLAEKRKANAAITINDKYKIQIFFGSIEDSKKNLTQFKKEFKDTDGTIVFSNPSYKVWVGSYKSKIEAEKALIGIKKKFPSALLINPNKK</sequence>
<keyword evidence="3" id="KW-1185">Reference proteome</keyword>
<gene>
    <name evidence="2" type="ORF">RF683_09210</name>
</gene>
<dbReference type="Proteomes" id="UP001180481">
    <property type="component" value="Chromosome"/>
</dbReference>
<dbReference type="InterPro" id="IPR007730">
    <property type="entry name" value="SPOR-like_dom"/>
</dbReference>